<sequence length="518" mass="56250">MRSFNPTIPSKSIQTMLTFSLLYSIIKPNAIPYGSISPSAIRHSSSLTKAMVASAAEKAPATSSGGNRRVLLFPLPFQGHLNPMLQLADVLHARGLRVTVFHAAFNAPDPACRPAGYRFVPVGAGVPTADLVPTGSNADFAGALLGINERLQGPFQDSLREALEDEEGAPACLVLDSNLRGMQVVADRLGVPTLVLRTGGAACLVAYMAFPALCDKGLLPPQDHSQLNMPLDDLPPLRLQDMVFSTTTPHETMTTCLERIVESAKCSSGVILNTFNDLEDVELQKIIDGVRVPVYAIGPLYKISSGAQSSLLSPDQTCLHWLDKQEARSVLFVSFGSLASMDQEELVETAWGLAHSRMPFLWVIRPDAVHGSGKVGLPDGFEEETQGRGMVVSWAPQQDVLGHQAVGGFWTHNGWNSTLESICEGVPMICRPHFADQMINARYVEEVWKVGFELEGKLERGNIERGIRKFLCEEEGGEMRRRASDLKNKATRCIKKGGSSQNMVGLLVNCIMSLPSSI</sequence>
<organism evidence="9">
    <name type="scientific">Triticum aestivum</name>
    <name type="common">Wheat</name>
    <dbReference type="NCBI Taxonomy" id="4565"/>
    <lineage>
        <taxon>Eukaryota</taxon>
        <taxon>Viridiplantae</taxon>
        <taxon>Streptophyta</taxon>
        <taxon>Embryophyta</taxon>
        <taxon>Tracheophyta</taxon>
        <taxon>Spermatophyta</taxon>
        <taxon>Magnoliopsida</taxon>
        <taxon>Liliopsida</taxon>
        <taxon>Poales</taxon>
        <taxon>Poaceae</taxon>
        <taxon>BOP clade</taxon>
        <taxon>Pooideae</taxon>
        <taxon>Triticodae</taxon>
        <taxon>Triticeae</taxon>
        <taxon>Triticinae</taxon>
        <taxon>Triticum</taxon>
    </lineage>
</organism>
<dbReference type="GO" id="GO:0080044">
    <property type="term" value="F:quercetin 7-O-glucosyltransferase activity"/>
    <property type="evidence" value="ECO:0000318"/>
    <property type="project" value="GO_Central"/>
</dbReference>
<keyword evidence="3" id="KW-0328">Glycosyltransferase</keyword>
<dbReference type="PANTHER" id="PTHR11926">
    <property type="entry name" value="GLUCOSYL/GLUCURONOSYL TRANSFERASES"/>
    <property type="match status" value="1"/>
</dbReference>
<evidence type="ECO:0000313" key="9">
    <source>
        <dbReference type="EnsemblPlants" id="TraesCS3D02G514700.1"/>
    </source>
</evidence>
<comment type="similarity">
    <text evidence="2">Belongs to the UDP-glycosyltransferase family.</text>
</comment>
<dbReference type="PaxDb" id="4565-Traes_3DL_ECEEEEC0D.1"/>
<dbReference type="Gene3D" id="3.40.50.2000">
    <property type="entry name" value="Glycogen Phosphorylase B"/>
    <property type="match status" value="2"/>
</dbReference>
<evidence type="ECO:0000256" key="5">
    <source>
        <dbReference type="ARBA" id="ARBA00051876"/>
    </source>
</evidence>
<evidence type="ECO:0000256" key="2">
    <source>
        <dbReference type="ARBA" id="ARBA00009995"/>
    </source>
</evidence>
<dbReference type="SMR" id="A0A3B6H6Y0"/>
<dbReference type="STRING" id="4565.A0A3B6H6Y0"/>
<dbReference type="EC" id="2.4.1.202" evidence="8"/>
<dbReference type="GO" id="GO:0047254">
    <property type="term" value="F:2,4-dihydroxy-7-methoxy-2H-1,4-benzoxazin-3(4H)-one 2-D-glucosyltransferase activity"/>
    <property type="evidence" value="ECO:0007669"/>
    <property type="project" value="UniProtKB-EC"/>
</dbReference>
<evidence type="ECO:0000256" key="8">
    <source>
        <dbReference type="ARBA" id="ARBA00066799"/>
    </source>
</evidence>
<keyword evidence="10" id="KW-1185">Reference proteome</keyword>
<dbReference type="Proteomes" id="UP000019116">
    <property type="component" value="Chromosome 3D"/>
</dbReference>
<name>A0A3B6H6Y0_WHEAT</name>
<dbReference type="OrthoDB" id="5835829at2759"/>
<dbReference type="FunFam" id="3.40.50.2000:FF:000120">
    <property type="entry name" value="UDP-glycosyltransferase 76C1"/>
    <property type="match status" value="1"/>
</dbReference>
<evidence type="ECO:0000256" key="4">
    <source>
        <dbReference type="ARBA" id="ARBA00022679"/>
    </source>
</evidence>
<evidence type="ECO:0000313" key="10">
    <source>
        <dbReference type="Proteomes" id="UP000019116"/>
    </source>
</evidence>
<dbReference type="GO" id="GO:0080043">
    <property type="term" value="F:quercetin 3-O-glucosyltransferase activity"/>
    <property type="evidence" value="ECO:0000318"/>
    <property type="project" value="GO_Central"/>
</dbReference>
<proteinExistence type="inferred from homology"/>
<dbReference type="InterPro" id="IPR002213">
    <property type="entry name" value="UDP_glucos_trans"/>
</dbReference>
<comment type="catalytic activity">
    <reaction evidence="5">
        <text>DIBOA + UDP-alpha-D-glucose = DIBOA beta-D-glucoside + UDP + H(+)</text>
        <dbReference type="Rhea" id="RHEA:33955"/>
        <dbReference type="ChEBI" id="CHEBI:15378"/>
        <dbReference type="ChEBI" id="CHEBI:58223"/>
        <dbReference type="ChEBI" id="CHEBI:58885"/>
        <dbReference type="ChEBI" id="CHEBI:63558"/>
        <dbReference type="ChEBI" id="CHEBI:63670"/>
        <dbReference type="EC" id="2.4.1.202"/>
    </reaction>
</comment>
<comment type="function">
    <text evidence="7">Glucosyltransferase involved in the last step of benzoxazinoid glucoside biosynthesis. Catalyzes the glucosylation of hydroxamic acids utilizing UDP-glucose as glucose doner, reducing the toxicity of these natural insecticides for storage. Can use DIMBOA and DIBOA as substrates, HMBOA (2-hydroxy-7-methoxy-2H-1,4-benzoxazin-3(4H)-one) and HBOA (2-hydroxy-2H-1,4-benzoxazin-3(4H)-one) with a lower efficiency, but not indole acetic acid or quercitin.</text>
</comment>
<dbReference type="PANTHER" id="PTHR11926:SF1494">
    <property type="entry name" value="FLAVONOL 3-O-GLUCOSYLTRANSFERASE UGT76E12-RELATED"/>
    <property type="match status" value="1"/>
</dbReference>
<evidence type="ECO:0000256" key="3">
    <source>
        <dbReference type="ARBA" id="ARBA00022676"/>
    </source>
</evidence>
<dbReference type="OMA" id="ANSQMPF"/>
<dbReference type="Gramene" id="TraesCS3D03G1136800.1">
    <property type="protein sequence ID" value="TraesCS3D03G1136800.1.CDS"/>
    <property type="gene ID" value="TraesCS3D03G1136800"/>
</dbReference>
<dbReference type="Gramene" id="TraesWEE_scaffold_059561_01G000200.1">
    <property type="protein sequence ID" value="TraesWEE_scaffold_059561_01G000200.1"/>
    <property type="gene ID" value="TraesWEE_scaffold_059561_01G000200"/>
</dbReference>
<dbReference type="FunFam" id="3.40.50.2000:FF:000040">
    <property type="entry name" value="UDP-glycosyltransferase 76C1"/>
    <property type="match status" value="1"/>
</dbReference>
<comment type="cofactor">
    <cofactor evidence="1">
        <name>Ca(2+)</name>
        <dbReference type="ChEBI" id="CHEBI:29108"/>
    </cofactor>
</comment>
<dbReference type="Gramene" id="TraesROB_scaffold_062104_01G000200.1">
    <property type="protein sequence ID" value="TraesROB_scaffold_062104_01G000200.1"/>
    <property type="gene ID" value="TraesROB_scaffold_062104_01G000200"/>
</dbReference>
<reference evidence="9" key="2">
    <citation type="submission" date="2018-10" db="UniProtKB">
        <authorList>
            <consortium name="EnsemblPlants"/>
        </authorList>
    </citation>
    <scope>IDENTIFICATION</scope>
</reference>
<accession>A0A3B6H6Y0</accession>
<dbReference type="Gramene" id="TraesCLE_scaffold_095178_01G000100.1">
    <property type="protein sequence ID" value="TraesCLE_scaffold_095178_01G000100.1"/>
    <property type="gene ID" value="TraesCLE_scaffold_095178_01G000100"/>
</dbReference>
<dbReference type="GO" id="GO:0005737">
    <property type="term" value="C:cytoplasm"/>
    <property type="evidence" value="ECO:0000318"/>
    <property type="project" value="GO_Central"/>
</dbReference>
<dbReference type="Gramene" id="TraesCAD_scaffold_075843_01G000100.1">
    <property type="protein sequence ID" value="TraesCAD_scaffold_075843_01G000100.1"/>
    <property type="gene ID" value="TraesCAD_scaffold_075843_01G000100"/>
</dbReference>
<evidence type="ECO:0000256" key="6">
    <source>
        <dbReference type="ARBA" id="ARBA00052327"/>
    </source>
</evidence>
<dbReference type="CDD" id="cd03784">
    <property type="entry name" value="GT1_Gtf-like"/>
    <property type="match status" value="1"/>
</dbReference>
<dbReference type="Gramene" id="TraesCS3D02G514700.1">
    <property type="protein sequence ID" value="TraesCS3D02G514700.1"/>
    <property type="gene ID" value="TraesCS3D02G514700"/>
</dbReference>
<dbReference type="Pfam" id="PF00201">
    <property type="entry name" value="UDPGT"/>
    <property type="match status" value="1"/>
</dbReference>
<dbReference type="AlphaFoldDB" id="A0A3B6H6Y0"/>
<dbReference type="EnsemblPlants" id="TraesCS3D02G514700.1">
    <property type="protein sequence ID" value="TraesCS3D02G514700.1"/>
    <property type="gene ID" value="TraesCS3D02G514700"/>
</dbReference>
<reference evidence="9" key="1">
    <citation type="submission" date="2018-08" db="EMBL/GenBank/DDBJ databases">
        <authorList>
            <person name="Rossello M."/>
        </authorList>
    </citation>
    <scope>NUCLEOTIDE SEQUENCE [LARGE SCALE GENOMIC DNA]</scope>
    <source>
        <strain evidence="9">cv. Chinese Spring</strain>
    </source>
</reference>
<evidence type="ECO:0000256" key="1">
    <source>
        <dbReference type="ARBA" id="ARBA00001913"/>
    </source>
</evidence>
<keyword evidence="4" id="KW-0808">Transferase</keyword>
<protein>
    <recommendedName>
        <fullName evidence="8">2,4-dihydroxy-7-methoxy-2H-1,4-benzoxazin-3(4H)-one 2-D-glucosyltransferase</fullName>
        <ecNumber evidence="8">2.4.1.202</ecNumber>
    </recommendedName>
</protein>
<comment type="catalytic activity">
    <reaction evidence="6">
        <text>DIMBOA + UDP-alpha-D-glucose = DIMBOA beta-D-glucoside + UDP + H(+)</text>
        <dbReference type="Rhea" id="RHEA:15541"/>
        <dbReference type="ChEBI" id="CHEBI:15378"/>
        <dbReference type="ChEBI" id="CHEBI:18048"/>
        <dbReference type="ChEBI" id="CHEBI:37573"/>
        <dbReference type="ChEBI" id="CHEBI:58223"/>
        <dbReference type="ChEBI" id="CHEBI:58885"/>
        <dbReference type="EC" id="2.4.1.202"/>
    </reaction>
</comment>
<dbReference type="SUPFAM" id="SSF53756">
    <property type="entry name" value="UDP-Glycosyltransferase/glycogen phosphorylase"/>
    <property type="match status" value="1"/>
</dbReference>
<evidence type="ECO:0000256" key="7">
    <source>
        <dbReference type="ARBA" id="ARBA00058304"/>
    </source>
</evidence>